<organism evidence="3 4">
    <name type="scientific">Centaurea solstitialis</name>
    <name type="common">yellow star-thistle</name>
    <dbReference type="NCBI Taxonomy" id="347529"/>
    <lineage>
        <taxon>Eukaryota</taxon>
        <taxon>Viridiplantae</taxon>
        <taxon>Streptophyta</taxon>
        <taxon>Embryophyta</taxon>
        <taxon>Tracheophyta</taxon>
        <taxon>Spermatophyta</taxon>
        <taxon>Magnoliopsida</taxon>
        <taxon>eudicotyledons</taxon>
        <taxon>Gunneridae</taxon>
        <taxon>Pentapetalae</taxon>
        <taxon>asterids</taxon>
        <taxon>campanulids</taxon>
        <taxon>Asterales</taxon>
        <taxon>Asteraceae</taxon>
        <taxon>Carduoideae</taxon>
        <taxon>Cardueae</taxon>
        <taxon>Centaureinae</taxon>
        <taxon>Centaurea</taxon>
    </lineage>
</organism>
<dbReference type="PANTHER" id="PTHR31631:SF0">
    <property type="entry name" value="PROTEIN NETWORKED 2D"/>
    <property type="match status" value="1"/>
</dbReference>
<dbReference type="AlphaFoldDB" id="A0AA38W716"/>
<keyword evidence="4" id="KW-1185">Reference proteome</keyword>
<dbReference type="Pfam" id="PF07765">
    <property type="entry name" value="KIP1"/>
    <property type="match status" value="1"/>
</dbReference>
<dbReference type="InterPro" id="IPR011684">
    <property type="entry name" value="NAB"/>
</dbReference>
<gene>
    <name evidence="3" type="ORF">OSB04_021770</name>
</gene>
<keyword evidence="1" id="KW-0175">Coiled coil</keyword>
<accession>A0AA38W716</accession>
<name>A0AA38W716_9ASTR</name>
<evidence type="ECO:0000313" key="4">
    <source>
        <dbReference type="Proteomes" id="UP001172457"/>
    </source>
</evidence>
<evidence type="ECO:0000256" key="1">
    <source>
        <dbReference type="ARBA" id="ARBA00023054"/>
    </source>
</evidence>
<sequence length="230" mass="26558">MENSSTEYGSSSSSSHSWWLDNSHNHCHQSQWLQSTLSEFEKKVEKMLSLIEGNGDNFAKKSEMFYEKRPSIVASVEDLHGSYRSLAEKYNKLITGSEDVHPNWFPPKLQDSDHDHDSNLDLERRLSLKIRTELKKMKHGVFQFDDDLENGGNILRLNEMKLVQDRLEQKVELVKRNDENREAIDDLHAYIRKLLAQNIELKSKLAHAKGTQNTSHLSGSEDVILEEILP</sequence>
<dbReference type="Proteomes" id="UP001172457">
    <property type="component" value="Chromosome 5"/>
</dbReference>
<protein>
    <recommendedName>
        <fullName evidence="2">NAB domain-containing protein</fullName>
    </recommendedName>
</protein>
<feature type="domain" description="NAB" evidence="2">
    <location>
        <begin position="16"/>
        <end position="97"/>
    </location>
</feature>
<dbReference type="PANTHER" id="PTHR31631">
    <property type="entry name" value="PROTEIN NETWORKED 2D"/>
    <property type="match status" value="1"/>
</dbReference>
<evidence type="ECO:0000259" key="2">
    <source>
        <dbReference type="PROSITE" id="PS51774"/>
    </source>
</evidence>
<dbReference type="PROSITE" id="PS51774">
    <property type="entry name" value="NAB"/>
    <property type="match status" value="1"/>
</dbReference>
<comment type="caution">
    <text evidence="3">The sequence shown here is derived from an EMBL/GenBank/DDBJ whole genome shotgun (WGS) entry which is preliminary data.</text>
</comment>
<dbReference type="GO" id="GO:0003779">
    <property type="term" value="F:actin binding"/>
    <property type="evidence" value="ECO:0007669"/>
    <property type="project" value="InterPro"/>
</dbReference>
<dbReference type="EMBL" id="JARYMX010000005">
    <property type="protein sequence ID" value="KAJ9549227.1"/>
    <property type="molecule type" value="Genomic_DNA"/>
</dbReference>
<proteinExistence type="predicted"/>
<evidence type="ECO:0000313" key="3">
    <source>
        <dbReference type="EMBL" id="KAJ9549227.1"/>
    </source>
</evidence>
<reference evidence="3" key="1">
    <citation type="submission" date="2023-03" db="EMBL/GenBank/DDBJ databases">
        <title>Chromosome-scale reference genome and RAD-based genetic map of yellow starthistle (Centaurea solstitialis) reveal putative structural variation and QTLs associated with invader traits.</title>
        <authorList>
            <person name="Reatini B."/>
            <person name="Cang F.A."/>
            <person name="Jiang Q."/>
            <person name="Mckibben M.T.W."/>
            <person name="Barker M.S."/>
            <person name="Rieseberg L.H."/>
            <person name="Dlugosch K.M."/>
        </authorList>
    </citation>
    <scope>NUCLEOTIDE SEQUENCE</scope>
    <source>
        <strain evidence="3">CAN-66</strain>
        <tissue evidence="3">Leaf</tissue>
    </source>
</reference>